<dbReference type="PANTHER" id="PTHR34383:SF3">
    <property type="entry name" value="POLYPHOSPHATE:AMP PHOSPHOTRANSFERASE"/>
    <property type="match status" value="1"/>
</dbReference>
<evidence type="ECO:0000256" key="1">
    <source>
        <dbReference type="SAM" id="MobiDB-lite"/>
    </source>
</evidence>
<dbReference type="InterPro" id="IPR027417">
    <property type="entry name" value="P-loop_NTPase"/>
</dbReference>
<dbReference type="NCBIfam" id="TIGR03709">
    <property type="entry name" value="PPK2_rel_1"/>
    <property type="match status" value="1"/>
</dbReference>
<dbReference type="RefSeq" id="WP_167166209.1">
    <property type="nucleotide sequence ID" value="NZ_BAAAOO010000015.1"/>
</dbReference>
<sequence length="289" mass="32619">MSKKEPKSLSPLLRCQAGPVDVTGFDPGATPGYPKDKQKEDGDDLRSDVEPLLDDLQERLFAAGIDDSNAPRVLLVLQGLDTAGKGGTIRHVIGMMDPQGVHIHSFKRPTDEELAHDFLWRVERELPRPGQVGIFDRSHYEDVLVQRVDSLAPADEIERRYGAINEFETRLVESGTRVVKCFLNISRAEQKQRLTERLENPEKYYKYNPGDVDVASKWDAYMDAYSVALTRCNSEVAPWHVVPADKKWYRNWAITHLLIEALGDLDLGWPPAEFDLDAELARVQALPEG</sequence>
<gene>
    <name evidence="3" type="ORF">FB473_001559</name>
</gene>
<name>A0ABX0SEV0_9ACTN</name>
<evidence type="ECO:0000259" key="2">
    <source>
        <dbReference type="Pfam" id="PF03976"/>
    </source>
</evidence>
<keyword evidence="4" id="KW-1185">Reference proteome</keyword>
<reference evidence="3 4" key="1">
    <citation type="submission" date="2020-02" db="EMBL/GenBank/DDBJ databases">
        <title>Sequencing the genomes of 1000 actinobacteria strains.</title>
        <authorList>
            <person name="Klenk H.-P."/>
        </authorList>
    </citation>
    <scope>NUCLEOTIDE SEQUENCE [LARGE SCALE GENOMIC DNA]</scope>
    <source>
        <strain evidence="3 4">DSM 19609</strain>
    </source>
</reference>
<protein>
    <submittedName>
        <fullName evidence="3">PPK2 family polyphosphate:nucleotide phosphotransferase</fullName>
    </submittedName>
</protein>
<dbReference type="InterPro" id="IPR022488">
    <property type="entry name" value="PPK2-related"/>
</dbReference>
<dbReference type="Pfam" id="PF03976">
    <property type="entry name" value="PPK2"/>
    <property type="match status" value="1"/>
</dbReference>
<evidence type="ECO:0000313" key="3">
    <source>
        <dbReference type="EMBL" id="NIH56914.1"/>
    </source>
</evidence>
<feature type="compositionally biased region" description="Basic and acidic residues" evidence="1">
    <location>
        <begin position="34"/>
        <end position="45"/>
    </location>
</feature>
<dbReference type="PANTHER" id="PTHR34383">
    <property type="entry name" value="POLYPHOSPHATE:AMP PHOSPHOTRANSFERASE-RELATED"/>
    <property type="match status" value="1"/>
</dbReference>
<dbReference type="InterPro" id="IPR022300">
    <property type="entry name" value="PPK2-rel_1"/>
</dbReference>
<dbReference type="SUPFAM" id="SSF52540">
    <property type="entry name" value="P-loop containing nucleoside triphosphate hydrolases"/>
    <property type="match status" value="1"/>
</dbReference>
<organism evidence="3 4">
    <name type="scientific">Brooklawnia cerclae</name>
    <dbReference type="NCBI Taxonomy" id="349934"/>
    <lineage>
        <taxon>Bacteria</taxon>
        <taxon>Bacillati</taxon>
        <taxon>Actinomycetota</taxon>
        <taxon>Actinomycetes</taxon>
        <taxon>Propionibacteriales</taxon>
        <taxon>Propionibacteriaceae</taxon>
        <taxon>Brooklawnia</taxon>
    </lineage>
</organism>
<dbReference type="EMBL" id="JAAMOZ010000001">
    <property type="protein sequence ID" value="NIH56914.1"/>
    <property type="molecule type" value="Genomic_DNA"/>
</dbReference>
<dbReference type="Gene3D" id="3.40.50.300">
    <property type="entry name" value="P-loop containing nucleotide triphosphate hydrolases"/>
    <property type="match status" value="1"/>
</dbReference>
<feature type="region of interest" description="Disordered" evidence="1">
    <location>
        <begin position="1"/>
        <end position="45"/>
    </location>
</feature>
<feature type="domain" description="Polyphosphate kinase-2-related" evidence="2">
    <location>
        <begin position="69"/>
        <end position="262"/>
    </location>
</feature>
<dbReference type="Proteomes" id="UP000749311">
    <property type="component" value="Unassembled WGS sequence"/>
</dbReference>
<proteinExistence type="predicted"/>
<evidence type="ECO:0000313" key="4">
    <source>
        <dbReference type="Proteomes" id="UP000749311"/>
    </source>
</evidence>
<accession>A0ABX0SEV0</accession>
<comment type="caution">
    <text evidence="3">The sequence shown here is derived from an EMBL/GenBank/DDBJ whole genome shotgun (WGS) entry which is preliminary data.</text>
</comment>